<proteinExistence type="predicted"/>
<dbReference type="AlphaFoldDB" id="A0A1H9CPF0"/>
<organism evidence="1 2">
    <name type="scientific">Piscibacillus halophilus</name>
    <dbReference type="NCBI Taxonomy" id="571933"/>
    <lineage>
        <taxon>Bacteria</taxon>
        <taxon>Bacillati</taxon>
        <taxon>Bacillota</taxon>
        <taxon>Bacilli</taxon>
        <taxon>Bacillales</taxon>
        <taxon>Bacillaceae</taxon>
        <taxon>Piscibacillus</taxon>
    </lineage>
</organism>
<evidence type="ECO:0000313" key="2">
    <source>
        <dbReference type="Proteomes" id="UP000199427"/>
    </source>
</evidence>
<dbReference type="Proteomes" id="UP000199427">
    <property type="component" value="Unassembled WGS sequence"/>
</dbReference>
<gene>
    <name evidence="1" type="ORF">SAMN05216362_105128</name>
</gene>
<accession>A0A1H9CPF0</accession>
<name>A0A1H9CPF0_9BACI</name>
<reference evidence="1 2" key="1">
    <citation type="submission" date="2016-10" db="EMBL/GenBank/DDBJ databases">
        <authorList>
            <person name="de Groot N.N."/>
        </authorList>
    </citation>
    <scope>NUCLEOTIDE SEQUENCE [LARGE SCALE GENOMIC DNA]</scope>
    <source>
        <strain evidence="1 2">DSM 21633</strain>
    </source>
</reference>
<evidence type="ECO:0000313" key="1">
    <source>
        <dbReference type="EMBL" id="SEQ03090.1"/>
    </source>
</evidence>
<protein>
    <submittedName>
        <fullName evidence="1">Uncharacterized protein</fullName>
    </submittedName>
</protein>
<feature type="non-terminal residue" evidence="1">
    <location>
        <position position="1"/>
    </location>
</feature>
<keyword evidence="2" id="KW-1185">Reference proteome</keyword>
<sequence length="59" mass="6944">SEPGETPQNVTLVEFEEARGSPVEREGLTWKLLLKTYSELSENNLYPNKYYRARKNHYP</sequence>
<dbReference type="EMBL" id="FOES01000005">
    <property type="protein sequence ID" value="SEQ03090.1"/>
    <property type="molecule type" value="Genomic_DNA"/>
</dbReference>